<evidence type="ECO:0000313" key="1">
    <source>
        <dbReference type="EMBL" id="KAJ7216007.1"/>
    </source>
</evidence>
<dbReference type="InterPro" id="IPR027417">
    <property type="entry name" value="P-loop_NTPase"/>
</dbReference>
<dbReference type="SUPFAM" id="SSF48452">
    <property type="entry name" value="TPR-like"/>
    <property type="match status" value="2"/>
</dbReference>
<sequence length="919" mass="101836">MLPASPKIFHGRESELSHVLDILLQDSPRIVLLGPGGMGKTSLAISALHHPDISSKYVHRYFVSCQSAPSCSELMTTIASHIGVDHDLDLARKLVRQFSYGPASLLELLSLLADVPQLAVLITMRGAERPGRVNWTRPHLLPLSPLSDSAALQTFIDIADDPYDDATVQQLLNLTGNLPLAISLISSVAAYDGCDTALSRWKTESTRLLSDGYDKASSLDISIMLSLSSSRMNPQAQELLSILSMLPDGLSDADLVQSKLPISNILSCRATLVRTSLAYTHDQRLKVLVPIREYIYKIYPPSPELKFSLRAYFHKVVQIWDTSSHPAPTGTVPPISDNLGNLNSVFLDAMQTDYPDMAASLHSTLLLNSFYRRKLLVCCSVLRPLSEKIVHWQDNPVYGLYLIECLQSLPFLTIVEPETHVERGSQYFSQVGNELHKAVAPAVTVTADLTKIADRRTRGDRIKMSRDRRSQPPFLAAVSQNPATLTPTLDIAYVFAYRLRRRLRTRLSPRQSPITSDKTPPTSTRRRVLVTAPPAGRHDIAEWYNSLGGYYHPRSEHAKAKQYKKLALSLAEAGGTPTMVGRHALQGLAQILRSEGDCLGARIHAQKAHRYANSLGDLYGEAQTLTVQAYCCMGLGDFQQAAVLLQQSKELLRLCGLDGGLTDLTTLNYEGEIHLLRTEYLEARTICELTASRRPPGHPPRAYTAFAHFNIAYIDMAIGAEPDLIRHNVDIALQQFNDLEGLPYPLGGPLCDTVYADLYLIQGERILARTLFQSSFLATRDAFDEAAILCLERLADVGTAMADVNTTLCWAGLFLASSMQKKNRLTTMKALRFLGDIFAAMGDNGTALTLFKVAREGFALMGVHRWQGDCLVRIAKILEAQGDVFRSVDFLREARPLFERSSQKKEIEWVDSKLESLVT</sequence>
<dbReference type="Proteomes" id="UP001219525">
    <property type="component" value="Unassembled WGS sequence"/>
</dbReference>
<protein>
    <recommendedName>
        <fullName evidence="3">TPR-like protein</fullName>
    </recommendedName>
</protein>
<dbReference type="PANTHER" id="PTHR47691:SF3">
    <property type="entry name" value="HTH-TYPE TRANSCRIPTIONAL REGULATOR RV0890C-RELATED"/>
    <property type="match status" value="1"/>
</dbReference>
<reference evidence="1" key="1">
    <citation type="submission" date="2023-03" db="EMBL/GenBank/DDBJ databases">
        <title>Massive genome expansion in bonnet fungi (Mycena s.s.) driven by repeated elements and novel gene families across ecological guilds.</title>
        <authorList>
            <consortium name="Lawrence Berkeley National Laboratory"/>
            <person name="Harder C.B."/>
            <person name="Miyauchi S."/>
            <person name="Viragh M."/>
            <person name="Kuo A."/>
            <person name="Thoen E."/>
            <person name="Andreopoulos B."/>
            <person name="Lu D."/>
            <person name="Skrede I."/>
            <person name="Drula E."/>
            <person name="Henrissat B."/>
            <person name="Morin E."/>
            <person name="Kohler A."/>
            <person name="Barry K."/>
            <person name="LaButti K."/>
            <person name="Morin E."/>
            <person name="Salamov A."/>
            <person name="Lipzen A."/>
            <person name="Mereny Z."/>
            <person name="Hegedus B."/>
            <person name="Baldrian P."/>
            <person name="Stursova M."/>
            <person name="Weitz H."/>
            <person name="Taylor A."/>
            <person name="Grigoriev I.V."/>
            <person name="Nagy L.G."/>
            <person name="Martin F."/>
            <person name="Kauserud H."/>
        </authorList>
    </citation>
    <scope>NUCLEOTIDE SEQUENCE</scope>
    <source>
        <strain evidence="1">9144</strain>
    </source>
</reference>
<dbReference type="Gene3D" id="3.40.50.300">
    <property type="entry name" value="P-loop containing nucleotide triphosphate hydrolases"/>
    <property type="match status" value="1"/>
</dbReference>
<name>A0AAD6VKW9_9AGAR</name>
<evidence type="ECO:0008006" key="3">
    <source>
        <dbReference type="Google" id="ProtNLM"/>
    </source>
</evidence>
<dbReference type="Gene3D" id="1.25.40.10">
    <property type="entry name" value="Tetratricopeptide repeat domain"/>
    <property type="match status" value="1"/>
</dbReference>
<dbReference type="PANTHER" id="PTHR47691">
    <property type="entry name" value="REGULATOR-RELATED"/>
    <property type="match status" value="1"/>
</dbReference>
<gene>
    <name evidence="1" type="ORF">GGX14DRAFT_696431</name>
</gene>
<dbReference type="SUPFAM" id="SSF52540">
    <property type="entry name" value="P-loop containing nucleoside triphosphate hydrolases"/>
    <property type="match status" value="1"/>
</dbReference>
<comment type="caution">
    <text evidence="1">The sequence shown here is derived from an EMBL/GenBank/DDBJ whole genome shotgun (WGS) entry which is preliminary data.</text>
</comment>
<dbReference type="AlphaFoldDB" id="A0AAD6VKW9"/>
<dbReference type="EMBL" id="JARJCW010000016">
    <property type="protein sequence ID" value="KAJ7216007.1"/>
    <property type="molecule type" value="Genomic_DNA"/>
</dbReference>
<accession>A0AAD6VKW9</accession>
<organism evidence="1 2">
    <name type="scientific">Mycena pura</name>
    <dbReference type="NCBI Taxonomy" id="153505"/>
    <lineage>
        <taxon>Eukaryota</taxon>
        <taxon>Fungi</taxon>
        <taxon>Dikarya</taxon>
        <taxon>Basidiomycota</taxon>
        <taxon>Agaricomycotina</taxon>
        <taxon>Agaricomycetes</taxon>
        <taxon>Agaricomycetidae</taxon>
        <taxon>Agaricales</taxon>
        <taxon>Marasmiineae</taxon>
        <taxon>Mycenaceae</taxon>
        <taxon>Mycena</taxon>
    </lineage>
</organism>
<evidence type="ECO:0000313" key="2">
    <source>
        <dbReference type="Proteomes" id="UP001219525"/>
    </source>
</evidence>
<proteinExistence type="predicted"/>
<dbReference type="InterPro" id="IPR011990">
    <property type="entry name" value="TPR-like_helical_dom_sf"/>
</dbReference>
<keyword evidence="2" id="KW-1185">Reference proteome</keyword>